<dbReference type="Proteomes" id="UP000683000">
    <property type="component" value="Unassembled WGS sequence"/>
</dbReference>
<name>A0A8I2YCQ9_9AGAM</name>
<reference evidence="1" key="1">
    <citation type="submission" date="2021-03" db="EMBL/GenBank/DDBJ databases">
        <title>Evolutionary innovations through gain and loss of genes in the ectomycorrhizal Boletales.</title>
        <authorList>
            <person name="Wu G."/>
            <person name="Miyauchi S."/>
            <person name="Morin E."/>
            <person name="Yang Z.-L."/>
            <person name="Xu J."/>
            <person name="Martin F.M."/>
        </authorList>
    </citation>
    <scope>NUCLEOTIDE SEQUENCE</scope>
    <source>
        <strain evidence="1">BR01</strain>
    </source>
</reference>
<sequence>METWPVAPRCIAPLQELISTHDICPLPAFDMRVRKKGATVEVHFAVVHHHIKKKKKHIYNAVLRKMQILQLADPTPSSPFKRFRVSGVRGKGKVRAF</sequence>
<proteinExistence type="predicted"/>
<organism evidence="1 2">
    <name type="scientific">Boletus reticuloceps</name>
    <dbReference type="NCBI Taxonomy" id="495285"/>
    <lineage>
        <taxon>Eukaryota</taxon>
        <taxon>Fungi</taxon>
        <taxon>Dikarya</taxon>
        <taxon>Basidiomycota</taxon>
        <taxon>Agaricomycotina</taxon>
        <taxon>Agaricomycetes</taxon>
        <taxon>Agaricomycetidae</taxon>
        <taxon>Boletales</taxon>
        <taxon>Boletineae</taxon>
        <taxon>Boletaceae</taxon>
        <taxon>Boletoideae</taxon>
        <taxon>Boletus</taxon>
    </lineage>
</organism>
<evidence type="ECO:0000313" key="2">
    <source>
        <dbReference type="Proteomes" id="UP000683000"/>
    </source>
</evidence>
<dbReference type="OrthoDB" id="2682287at2759"/>
<comment type="caution">
    <text evidence="1">The sequence shown here is derived from an EMBL/GenBank/DDBJ whole genome shotgun (WGS) entry which is preliminary data.</text>
</comment>
<keyword evidence="2" id="KW-1185">Reference proteome</keyword>
<dbReference type="EMBL" id="JAGFBS010000076">
    <property type="protein sequence ID" value="KAG6369529.1"/>
    <property type="molecule type" value="Genomic_DNA"/>
</dbReference>
<accession>A0A8I2YCQ9</accession>
<dbReference type="AlphaFoldDB" id="A0A8I2YCQ9"/>
<evidence type="ECO:0000313" key="1">
    <source>
        <dbReference type="EMBL" id="KAG6369529.1"/>
    </source>
</evidence>
<gene>
    <name evidence="1" type="ORF">JVT61DRAFT_14278</name>
</gene>
<protein>
    <submittedName>
        <fullName evidence="1">Uncharacterized protein</fullName>
    </submittedName>
</protein>